<evidence type="ECO:0000313" key="1">
    <source>
        <dbReference type="EMBL" id="CCD54496.1"/>
    </source>
</evidence>
<proteinExistence type="predicted"/>
<gene>
    <name evidence="1" type="ORF">BofuT4_uP125440.1</name>
</gene>
<dbReference type="AlphaFoldDB" id="G2YS98"/>
<accession>G2YS98</accession>
<protein>
    <submittedName>
        <fullName evidence="1">Uncharacterized protein</fullName>
    </submittedName>
</protein>
<dbReference type="InParanoid" id="G2YS98"/>
<reference evidence="2" key="1">
    <citation type="journal article" date="2011" name="PLoS Genet.">
        <title>Genomic analysis of the necrotrophic fungal pathogens Sclerotinia sclerotiorum and Botrytis cinerea.</title>
        <authorList>
            <person name="Amselem J."/>
            <person name="Cuomo C.A."/>
            <person name="van Kan J.A."/>
            <person name="Viaud M."/>
            <person name="Benito E.P."/>
            <person name="Couloux A."/>
            <person name="Coutinho P.M."/>
            <person name="de Vries R.P."/>
            <person name="Dyer P.S."/>
            <person name="Fillinger S."/>
            <person name="Fournier E."/>
            <person name="Gout L."/>
            <person name="Hahn M."/>
            <person name="Kohn L."/>
            <person name="Lapalu N."/>
            <person name="Plummer K.M."/>
            <person name="Pradier J.M."/>
            <person name="Quevillon E."/>
            <person name="Sharon A."/>
            <person name="Simon A."/>
            <person name="ten Have A."/>
            <person name="Tudzynski B."/>
            <person name="Tudzynski P."/>
            <person name="Wincker P."/>
            <person name="Andrew M."/>
            <person name="Anthouard V."/>
            <person name="Beever R.E."/>
            <person name="Beffa R."/>
            <person name="Benoit I."/>
            <person name="Bouzid O."/>
            <person name="Brault B."/>
            <person name="Chen Z."/>
            <person name="Choquer M."/>
            <person name="Collemare J."/>
            <person name="Cotton P."/>
            <person name="Danchin E.G."/>
            <person name="Da Silva C."/>
            <person name="Gautier A."/>
            <person name="Giraud C."/>
            <person name="Giraud T."/>
            <person name="Gonzalez C."/>
            <person name="Grossetete S."/>
            <person name="Guldener U."/>
            <person name="Henrissat B."/>
            <person name="Howlett B.J."/>
            <person name="Kodira C."/>
            <person name="Kretschmer M."/>
            <person name="Lappartient A."/>
            <person name="Leroch M."/>
            <person name="Levis C."/>
            <person name="Mauceli E."/>
            <person name="Neuveglise C."/>
            <person name="Oeser B."/>
            <person name="Pearson M."/>
            <person name="Poulain J."/>
            <person name="Poussereau N."/>
            <person name="Quesneville H."/>
            <person name="Rascle C."/>
            <person name="Schumacher J."/>
            <person name="Segurens B."/>
            <person name="Sexton A."/>
            <person name="Silva E."/>
            <person name="Sirven C."/>
            <person name="Soanes D.M."/>
            <person name="Talbot N.J."/>
            <person name="Templeton M."/>
            <person name="Yandava C."/>
            <person name="Yarden O."/>
            <person name="Zeng Q."/>
            <person name="Rollins J.A."/>
            <person name="Lebrun M.H."/>
            <person name="Dickman M."/>
        </authorList>
    </citation>
    <scope>NUCLEOTIDE SEQUENCE [LARGE SCALE GENOMIC DNA]</scope>
    <source>
        <strain evidence="2">T4</strain>
    </source>
</reference>
<dbReference type="Proteomes" id="UP000008177">
    <property type="component" value="Unplaced contigs"/>
</dbReference>
<organism evidence="1 2">
    <name type="scientific">Botryotinia fuckeliana (strain T4)</name>
    <name type="common">Noble rot fungus</name>
    <name type="synonym">Botrytis cinerea</name>
    <dbReference type="NCBI Taxonomy" id="999810"/>
    <lineage>
        <taxon>Eukaryota</taxon>
        <taxon>Fungi</taxon>
        <taxon>Dikarya</taxon>
        <taxon>Ascomycota</taxon>
        <taxon>Pezizomycotina</taxon>
        <taxon>Leotiomycetes</taxon>
        <taxon>Helotiales</taxon>
        <taxon>Sclerotiniaceae</taxon>
        <taxon>Botrytis</taxon>
    </lineage>
</organism>
<sequence length="72" mass="7914">MLSLSLPCDYQKRGLMGELDGLDLEGAKKLQDASDEVIAQIREDFLAEDADTVEAGYSSSSSEVRAVVQWVY</sequence>
<name>G2YS98_BOTF4</name>
<dbReference type="EMBL" id="FQ790351">
    <property type="protein sequence ID" value="CCD54496.1"/>
    <property type="molecule type" value="Genomic_DNA"/>
</dbReference>
<dbReference type="HOGENOM" id="CLU_2721949_0_0_1"/>
<evidence type="ECO:0000313" key="2">
    <source>
        <dbReference type="Proteomes" id="UP000008177"/>
    </source>
</evidence>